<accession>A0A0F8ZBU7</accession>
<dbReference type="AlphaFoldDB" id="A0A0F8ZBU7"/>
<reference evidence="1" key="1">
    <citation type="journal article" date="2015" name="Nature">
        <title>Complex archaea that bridge the gap between prokaryotes and eukaryotes.</title>
        <authorList>
            <person name="Spang A."/>
            <person name="Saw J.H."/>
            <person name="Jorgensen S.L."/>
            <person name="Zaremba-Niedzwiedzka K."/>
            <person name="Martijn J."/>
            <person name="Lind A.E."/>
            <person name="van Eijk R."/>
            <person name="Schleper C."/>
            <person name="Guy L."/>
            <person name="Ettema T.J."/>
        </authorList>
    </citation>
    <scope>NUCLEOTIDE SEQUENCE</scope>
</reference>
<proteinExistence type="predicted"/>
<comment type="caution">
    <text evidence="1">The sequence shown here is derived from an EMBL/GenBank/DDBJ whole genome shotgun (WGS) entry which is preliminary data.</text>
</comment>
<dbReference type="EMBL" id="LAZR01061260">
    <property type="protein sequence ID" value="KKK63939.1"/>
    <property type="molecule type" value="Genomic_DNA"/>
</dbReference>
<name>A0A0F8ZBU7_9ZZZZ</name>
<sequence length="131" mass="15459">MDKSEKYIRMADCPEIQEGWEPQVGDWTNRGIIAGIHTYRPKNKHQIMVNNGQGWTFSYWNKGNYCIWLPTQSQSQGMMKDDNIWSLVCKFDEFVNLDLALPDGSWEQLWLAFVMRTLHQLTWGDEKGWVK</sequence>
<gene>
    <name evidence="1" type="ORF">LCGC14_2989220</name>
</gene>
<evidence type="ECO:0000313" key="1">
    <source>
        <dbReference type="EMBL" id="KKK63939.1"/>
    </source>
</evidence>
<organism evidence="1">
    <name type="scientific">marine sediment metagenome</name>
    <dbReference type="NCBI Taxonomy" id="412755"/>
    <lineage>
        <taxon>unclassified sequences</taxon>
        <taxon>metagenomes</taxon>
        <taxon>ecological metagenomes</taxon>
    </lineage>
</organism>
<protein>
    <submittedName>
        <fullName evidence="1">Uncharacterized protein</fullName>
    </submittedName>
</protein>